<gene>
    <name evidence="1" type="ORF">FRUB_10093</name>
</gene>
<organism evidence="1 2">
    <name type="scientific">Fimbriiglobus ruber</name>
    <dbReference type="NCBI Taxonomy" id="1908690"/>
    <lineage>
        <taxon>Bacteria</taxon>
        <taxon>Pseudomonadati</taxon>
        <taxon>Planctomycetota</taxon>
        <taxon>Planctomycetia</taxon>
        <taxon>Gemmatales</taxon>
        <taxon>Gemmataceae</taxon>
        <taxon>Fimbriiglobus</taxon>
    </lineage>
</organism>
<protein>
    <submittedName>
        <fullName evidence="1">Uncharacterized protein</fullName>
    </submittedName>
</protein>
<proteinExistence type="predicted"/>
<dbReference type="Proteomes" id="UP000214646">
    <property type="component" value="Unassembled WGS sequence"/>
</dbReference>
<accession>A0A225CY21</accession>
<sequence length="57" mass="6351">MTMGKRFKLSQPQLENRVAEIIGRRCGVYELTKKEATVVLDQFTKATTGNGNGNGRH</sequence>
<keyword evidence="2" id="KW-1185">Reference proteome</keyword>
<comment type="caution">
    <text evidence="1">The sequence shown here is derived from an EMBL/GenBank/DDBJ whole genome shotgun (WGS) entry which is preliminary data.</text>
</comment>
<name>A0A225CY21_9BACT</name>
<dbReference type="AlphaFoldDB" id="A0A225CY21"/>
<reference evidence="2" key="1">
    <citation type="submission" date="2017-06" db="EMBL/GenBank/DDBJ databases">
        <title>Genome analysis of Fimbriiglobus ruber SP5, the first member of the order Planctomycetales with confirmed chitinolytic capability.</title>
        <authorList>
            <person name="Ravin N.V."/>
            <person name="Rakitin A.L."/>
            <person name="Ivanova A.A."/>
            <person name="Beletsky A.V."/>
            <person name="Kulichevskaya I.S."/>
            <person name="Mardanov A.V."/>
            <person name="Dedysh S.N."/>
        </authorList>
    </citation>
    <scope>NUCLEOTIDE SEQUENCE [LARGE SCALE GENOMIC DNA]</scope>
    <source>
        <strain evidence="2">SP5</strain>
    </source>
</reference>
<dbReference type="EMBL" id="NIDE01000020">
    <property type="protein sequence ID" value="OWK34122.1"/>
    <property type="molecule type" value="Genomic_DNA"/>
</dbReference>
<evidence type="ECO:0000313" key="1">
    <source>
        <dbReference type="EMBL" id="OWK34122.1"/>
    </source>
</evidence>
<evidence type="ECO:0000313" key="2">
    <source>
        <dbReference type="Proteomes" id="UP000214646"/>
    </source>
</evidence>